<evidence type="ECO:0000256" key="12">
    <source>
        <dbReference type="ARBA" id="ARBA00023286"/>
    </source>
</evidence>
<evidence type="ECO:0000313" key="21">
    <source>
        <dbReference type="EMBL" id="DAD45625.1"/>
    </source>
</evidence>
<keyword evidence="9 15" id="KW-0472">Membrane</keyword>
<dbReference type="InterPro" id="IPR028082">
    <property type="entry name" value="Peripla_BP_I"/>
</dbReference>
<keyword evidence="22" id="KW-1185">Reference proteome</keyword>
<dbReference type="CDD" id="cd13686">
    <property type="entry name" value="GluR_Plant"/>
    <property type="match status" value="1"/>
</dbReference>
<feature type="disulfide bond" evidence="16">
    <location>
        <begin position="764"/>
        <end position="821"/>
    </location>
</feature>
<dbReference type="FunFam" id="3.40.50.2300:FF:000169">
    <property type="entry name" value="Glutamate receptor"/>
    <property type="match status" value="1"/>
</dbReference>
<dbReference type="Pfam" id="PF01094">
    <property type="entry name" value="ANF_receptor"/>
    <property type="match status" value="1"/>
</dbReference>
<keyword evidence="13 15" id="KW-0407">Ion channel</keyword>
<evidence type="ECO:0000256" key="8">
    <source>
        <dbReference type="ARBA" id="ARBA00023065"/>
    </source>
</evidence>
<evidence type="ECO:0000256" key="10">
    <source>
        <dbReference type="ARBA" id="ARBA00023170"/>
    </source>
</evidence>
<dbReference type="GO" id="GO:0015276">
    <property type="term" value="F:ligand-gated monoatomic ion channel activity"/>
    <property type="evidence" value="ECO:0007669"/>
    <property type="project" value="InterPro"/>
</dbReference>
<evidence type="ECO:0000256" key="15">
    <source>
        <dbReference type="PIRNR" id="PIRNR037090"/>
    </source>
</evidence>
<evidence type="ECO:0000256" key="9">
    <source>
        <dbReference type="ARBA" id="ARBA00023136"/>
    </source>
</evidence>
<evidence type="ECO:0000256" key="19">
    <source>
        <dbReference type="SAM" id="SignalP"/>
    </source>
</evidence>
<dbReference type="SUPFAM" id="SSF53850">
    <property type="entry name" value="Periplasmic binding protein-like II"/>
    <property type="match status" value="1"/>
</dbReference>
<comment type="function">
    <text evidence="15">Glutamate-gated receptor that probably acts as non-selective cation channel.</text>
</comment>
<dbReference type="PIRSF" id="PIRSF037090">
    <property type="entry name" value="Iontro_Glu-like_rcpt_pln"/>
    <property type="match status" value="1"/>
</dbReference>
<comment type="function">
    <text evidence="14">Glutamate-gated receptor that probably acts as a non-selective cation channel. May be involved in light-signal transduction and calcium homeostasis via the regulation of calcium influx into cells.</text>
</comment>
<evidence type="ECO:0000259" key="20">
    <source>
        <dbReference type="SMART" id="SM00079"/>
    </source>
</evidence>
<evidence type="ECO:0000256" key="4">
    <source>
        <dbReference type="ARBA" id="ARBA00022448"/>
    </source>
</evidence>
<dbReference type="InterPro" id="IPR019594">
    <property type="entry name" value="Glu/Gly-bd"/>
</dbReference>
<dbReference type="SUPFAM" id="SSF53822">
    <property type="entry name" value="Periplasmic binding protein-like I"/>
    <property type="match status" value="1"/>
</dbReference>
<dbReference type="EMBL" id="DUZY01000007">
    <property type="protein sequence ID" value="DAD45625.1"/>
    <property type="molecule type" value="Genomic_DNA"/>
</dbReference>
<feature type="signal peptide" evidence="19">
    <location>
        <begin position="1"/>
        <end position="30"/>
    </location>
</feature>
<evidence type="ECO:0000256" key="1">
    <source>
        <dbReference type="ARBA" id="ARBA00004141"/>
    </source>
</evidence>
<dbReference type="CDD" id="cd19990">
    <property type="entry name" value="PBP1_GABAb_receptor_plant"/>
    <property type="match status" value="1"/>
</dbReference>
<feature type="domain" description="Ionotropic glutamate receptor C-terminal" evidence="20">
    <location>
        <begin position="464"/>
        <end position="817"/>
    </location>
</feature>
<dbReference type="PANTHER" id="PTHR34836:SF1">
    <property type="entry name" value="OS09G0428600 PROTEIN"/>
    <property type="match status" value="1"/>
</dbReference>
<keyword evidence="16" id="KW-1015">Disulfide bond</keyword>
<dbReference type="FunFam" id="3.40.190.10:FF:000195">
    <property type="entry name" value="Glutamate receptor 2.7"/>
    <property type="match status" value="1"/>
</dbReference>
<dbReference type="Pfam" id="PF10613">
    <property type="entry name" value="Lig_chan-Glu_bd"/>
    <property type="match status" value="1"/>
</dbReference>
<dbReference type="InterPro" id="IPR001320">
    <property type="entry name" value="Iontro_rcpt_C"/>
</dbReference>
<protein>
    <recommendedName>
        <fullName evidence="15">Glutamate receptor</fullName>
    </recommendedName>
</protein>
<dbReference type="FunFam" id="3.40.190.10:FF:000103">
    <property type="entry name" value="Glutamate receptor"/>
    <property type="match status" value="1"/>
</dbReference>
<keyword evidence="12 15" id="KW-1071">Ligand-gated ion channel</keyword>
<evidence type="ECO:0000256" key="5">
    <source>
        <dbReference type="ARBA" id="ARBA00022692"/>
    </source>
</evidence>
<accession>A0A822ZQA3</accession>
<dbReference type="InterPro" id="IPR044440">
    <property type="entry name" value="GABAb_receptor_plant_PBP1"/>
</dbReference>
<comment type="subcellular location">
    <subcellularLocation>
        <location evidence="1">Membrane</location>
        <topology evidence="1">Multi-pass membrane protein</topology>
    </subcellularLocation>
</comment>
<keyword evidence="4 15" id="KW-0813">Transport</keyword>
<evidence type="ECO:0000256" key="2">
    <source>
        <dbReference type="ARBA" id="ARBA00008685"/>
    </source>
</evidence>
<dbReference type="AlphaFoldDB" id="A0A822ZQA3"/>
<dbReference type="FunFam" id="1.10.287.70:FF:000037">
    <property type="entry name" value="Glutamate receptor"/>
    <property type="match status" value="1"/>
</dbReference>
<sequence>MKKKHRPSCLPLLLPFFFMLLSLHRGTAEAQNTTKIIDVGVILDLDTWVGKMGQSCISMALSDFYATHNYTTRLNIHIRNSKNDIVTAASTAIDLMKNFQVQAILGPQRSAQAEFVADIGNKTQVPIISFSAASPFLSSIETPYFVRTAQSDSSQVKPISAIIQAFGWREVVPIYEDTEYGRGIVPFLTDALQVINVNVPYRCVISPSATDDQILKELYKLKTMQTRVFVVHMSSSIASRLFLKAKEAGMMDKGFAWIISYELTNILASLDSSVIDSMQGVLGVQPYVPVSKQLENFKTRWKRKFRQDNPDIDRVELDLFGLWAYDSTWALAMAAEQVGYMNVGFKKLDTRKNSSDPLDIGVSQVGPKLLQAIRRTRFTGLSGKFHLVNGEQPSNSAFKIVNVVGKGEKEIGFWTPTHGISRKLNKPHDKKMYSTFKDELGAIVWPGDTSEVPKGWELSTSGKKLKIGVPVKDGLFEFVKVETDSLTNAPIVTGFCIDVFKAVIDLLPYAVPYKFVPFKKVNNNRTGTWSYNDLVEQVYLQDFDAVIGDTTILANRTLYVDFTLPYTESGVSMVVPIKGDERKSAWIFLKPLKMDLWLTTGAFFIITGLVIWLLEHRINVDFRGPPHRQVGMVIWFSFSTLVFAHKEKILSNLSRFVMIIWVFVVLVLTSSYQASLTSMLTVQQLQPTITDLQDIIRNGQFIGYQRGSFVAGLMERAKFDPSKLRPYNTIDEYDDALSRGSRYGGVAAIVDEIPYIKLFLAKYCTKYTMVGPTYKTSGFGFVFPKNSPLVPDVSRAILNITEEEGKMAAIERKWFNQNTDCPEQGKNTTSDSLTLDSFRGLFLIAGVSSGVAVLIFLFVFLYEHRDILNSEGSVRQKVGSMIKEFDHKKDISSHTEHKERNPHEGINMSTVQSPRTSISNHGEGIFTEEESSISTTEPGTPDHGLFTHNRC</sequence>
<dbReference type="PANTHER" id="PTHR34836">
    <property type="entry name" value="OS06G0188250 PROTEIN"/>
    <property type="match status" value="1"/>
</dbReference>
<dbReference type="Gene3D" id="1.10.287.70">
    <property type="match status" value="1"/>
</dbReference>
<dbReference type="InterPro" id="IPR001828">
    <property type="entry name" value="ANF_lig-bd_rcpt"/>
</dbReference>
<keyword evidence="11" id="KW-0325">Glycoprotein</keyword>
<comment type="similarity">
    <text evidence="2 15">Belongs to the glutamate-gated ion channel (TC 1.A.10.1) family.</text>
</comment>
<feature type="region of interest" description="Disordered" evidence="17">
    <location>
        <begin position="889"/>
        <end position="951"/>
    </location>
</feature>
<evidence type="ECO:0000256" key="17">
    <source>
        <dbReference type="SAM" id="MobiDB-lite"/>
    </source>
</evidence>
<evidence type="ECO:0000313" key="22">
    <source>
        <dbReference type="Proteomes" id="UP000607653"/>
    </source>
</evidence>
<reference evidence="21 22" key="1">
    <citation type="journal article" date="2020" name="Mol. Biol. Evol.">
        <title>Distinct Expression and Methylation Patterns for Genes with Different Fates following a Single Whole-Genome Duplication in Flowering Plants.</title>
        <authorList>
            <person name="Shi T."/>
            <person name="Rahmani R.S."/>
            <person name="Gugger P.F."/>
            <person name="Wang M."/>
            <person name="Li H."/>
            <person name="Zhang Y."/>
            <person name="Li Z."/>
            <person name="Wang Q."/>
            <person name="Van de Peer Y."/>
            <person name="Marchal K."/>
            <person name="Chen J."/>
        </authorList>
    </citation>
    <scope>NUCLEOTIDE SEQUENCE [LARGE SCALE GENOMIC DNA]</scope>
    <source>
        <tissue evidence="21">Leaf</tissue>
    </source>
</reference>
<comment type="caution">
    <text evidence="21">The sequence shown here is derived from an EMBL/GenBank/DDBJ whole genome shotgun (WGS) entry which is preliminary data.</text>
</comment>
<name>A0A822ZQA3_NELNU</name>
<dbReference type="Pfam" id="PF00060">
    <property type="entry name" value="Lig_chan"/>
    <property type="match status" value="1"/>
</dbReference>
<evidence type="ECO:0000256" key="18">
    <source>
        <dbReference type="SAM" id="Phobius"/>
    </source>
</evidence>
<dbReference type="FunFam" id="3.40.50.2300:FF:000195">
    <property type="entry name" value="Glutamate receptor"/>
    <property type="match status" value="1"/>
</dbReference>
<keyword evidence="6 19" id="KW-0732">Signal</keyword>
<dbReference type="InterPro" id="IPR015683">
    <property type="entry name" value="Ionotropic_Glu_rcpt"/>
</dbReference>
<evidence type="ECO:0000256" key="7">
    <source>
        <dbReference type="ARBA" id="ARBA00022989"/>
    </source>
</evidence>
<evidence type="ECO:0000256" key="14">
    <source>
        <dbReference type="ARBA" id="ARBA00049638"/>
    </source>
</evidence>
<feature type="chain" id="PRO_5032507245" description="Glutamate receptor" evidence="19">
    <location>
        <begin position="31"/>
        <end position="951"/>
    </location>
</feature>
<proteinExistence type="inferred from homology"/>
<organism evidence="21 22">
    <name type="scientific">Nelumbo nucifera</name>
    <name type="common">Sacred lotus</name>
    <dbReference type="NCBI Taxonomy" id="4432"/>
    <lineage>
        <taxon>Eukaryota</taxon>
        <taxon>Viridiplantae</taxon>
        <taxon>Streptophyta</taxon>
        <taxon>Embryophyta</taxon>
        <taxon>Tracheophyta</taxon>
        <taxon>Spermatophyta</taxon>
        <taxon>Magnoliopsida</taxon>
        <taxon>Proteales</taxon>
        <taxon>Nelumbonaceae</taxon>
        <taxon>Nelumbo</taxon>
    </lineage>
</organism>
<comment type="subunit">
    <text evidence="3">May form heteromers.</text>
</comment>
<evidence type="ECO:0000256" key="11">
    <source>
        <dbReference type="ARBA" id="ARBA00023180"/>
    </source>
</evidence>
<evidence type="ECO:0000256" key="13">
    <source>
        <dbReference type="ARBA" id="ARBA00023303"/>
    </source>
</evidence>
<feature type="transmembrane region" description="Helical" evidence="18">
    <location>
        <begin position="841"/>
        <end position="862"/>
    </location>
</feature>
<keyword evidence="10 15" id="KW-0675">Receptor</keyword>
<feature type="transmembrane region" description="Helical" evidence="18">
    <location>
        <begin position="656"/>
        <end position="674"/>
    </location>
</feature>
<keyword evidence="8 15" id="KW-0406">Ion transport</keyword>
<dbReference type="Proteomes" id="UP000607653">
    <property type="component" value="Unassembled WGS sequence"/>
</dbReference>
<gene>
    <name evidence="21" type="ORF">HUJ06_003855</name>
</gene>
<dbReference type="Gene3D" id="3.40.50.2300">
    <property type="match status" value="2"/>
</dbReference>
<dbReference type="InterPro" id="IPR017103">
    <property type="entry name" value="Iontropic_Glu_rcpt_pln"/>
</dbReference>
<feature type="compositionally biased region" description="Low complexity" evidence="17">
    <location>
        <begin position="932"/>
        <end position="941"/>
    </location>
</feature>
<evidence type="ECO:0000256" key="16">
    <source>
        <dbReference type="PIRSR" id="PIRSR037090-50"/>
    </source>
</evidence>
<feature type="transmembrane region" description="Helical" evidence="18">
    <location>
        <begin position="596"/>
        <end position="614"/>
    </location>
</feature>
<feature type="compositionally biased region" description="Basic and acidic residues" evidence="17">
    <location>
        <begin position="889"/>
        <end position="903"/>
    </location>
</feature>
<evidence type="ECO:0000256" key="6">
    <source>
        <dbReference type="ARBA" id="ARBA00022729"/>
    </source>
</evidence>
<feature type="compositionally biased region" description="Polar residues" evidence="17">
    <location>
        <begin position="907"/>
        <end position="920"/>
    </location>
</feature>
<keyword evidence="7 18" id="KW-1133">Transmembrane helix</keyword>
<dbReference type="Gene3D" id="3.40.190.10">
    <property type="entry name" value="Periplasmic binding protein-like II"/>
    <property type="match status" value="2"/>
</dbReference>
<evidence type="ECO:0000256" key="3">
    <source>
        <dbReference type="ARBA" id="ARBA00011095"/>
    </source>
</evidence>
<dbReference type="SMART" id="SM00079">
    <property type="entry name" value="PBPe"/>
    <property type="match status" value="1"/>
</dbReference>
<keyword evidence="5 18" id="KW-0812">Transmembrane</keyword>
<dbReference type="GO" id="GO:0016020">
    <property type="term" value="C:membrane"/>
    <property type="evidence" value="ECO:0007669"/>
    <property type="project" value="UniProtKB-SubCell"/>
</dbReference>